<reference evidence="3 4" key="1">
    <citation type="submission" date="2022-04" db="EMBL/GenBank/DDBJ databases">
        <title>Halobacillus sp. isolated from saltern.</title>
        <authorList>
            <person name="Won M."/>
            <person name="Lee C.-M."/>
            <person name="Woen H.-Y."/>
            <person name="Kwon S.-W."/>
        </authorList>
    </citation>
    <scope>NUCLEOTIDE SEQUENCE [LARGE SCALE GENOMIC DNA]</scope>
    <source>
        <strain evidence="3 4">SSBR10-3</strain>
    </source>
</reference>
<proteinExistence type="inferred from homology"/>
<organism evidence="3 4">
    <name type="scientific">Halobacillus salinarum</name>
    <dbReference type="NCBI Taxonomy" id="2932257"/>
    <lineage>
        <taxon>Bacteria</taxon>
        <taxon>Bacillati</taxon>
        <taxon>Bacillota</taxon>
        <taxon>Bacilli</taxon>
        <taxon>Bacillales</taxon>
        <taxon>Bacillaceae</taxon>
        <taxon>Halobacillus</taxon>
    </lineage>
</organism>
<name>A0ABY4EKY9_9BACI</name>
<dbReference type="InterPro" id="IPR011008">
    <property type="entry name" value="Dimeric_a/b-barrel"/>
</dbReference>
<gene>
    <name evidence="3" type="ORF">MUN89_04010</name>
</gene>
<dbReference type="SUPFAM" id="SSF54909">
    <property type="entry name" value="Dimeric alpha+beta barrel"/>
    <property type="match status" value="1"/>
</dbReference>
<dbReference type="EMBL" id="CP095073">
    <property type="protein sequence ID" value="UOQ45130.1"/>
    <property type="molecule type" value="Genomic_DNA"/>
</dbReference>
<evidence type="ECO:0000256" key="1">
    <source>
        <dbReference type="ARBA" id="ARBA00007689"/>
    </source>
</evidence>
<comment type="similarity">
    <text evidence="1">Belongs to the YciI family.</text>
</comment>
<feature type="domain" description="YCII-related" evidence="2">
    <location>
        <begin position="11"/>
        <end position="83"/>
    </location>
</feature>
<dbReference type="PANTHER" id="PTHR37828">
    <property type="entry name" value="GSR2449 PROTEIN"/>
    <property type="match status" value="1"/>
</dbReference>
<dbReference type="RefSeq" id="WP_244711612.1">
    <property type="nucleotide sequence ID" value="NZ_CP095073.1"/>
</dbReference>
<accession>A0ABY4EKY9</accession>
<dbReference type="Gene3D" id="3.30.70.1060">
    <property type="entry name" value="Dimeric alpha+beta barrel"/>
    <property type="match status" value="1"/>
</dbReference>
<protein>
    <submittedName>
        <fullName evidence="3">YciI family protein</fullName>
    </submittedName>
</protein>
<dbReference type="Proteomes" id="UP000831787">
    <property type="component" value="Chromosome"/>
</dbReference>
<dbReference type="PANTHER" id="PTHR37828:SF1">
    <property type="entry name" value="YCII-RELATED DOMAIN-CONTAINING PROTEIN"/>
    <property type="match status" value="1"/>
</dbReference>
<dbReference type="InterPro" id="IPR005545">
    <property type="entry name" value="YCII"/>
</dbReference>
<keyword evidence="4" id="KW-1185">Reference proteome</keyword>
<evidence type="ECO:0000313" key="3">
    <source>
        <dbReference type="EMBL" id="UOQ45130.1"/>
    </source>
</evidence>
<evidence type="ECO:0000259" key="2">
    <source>
        <dbReference type="Pfam" id="PF03795"/>
    </source>
</evidence>
<dbReference type="Pfam" id="PF03795">
    <property type="entry name" value="YCII"/>
    <property type="match status" value="1"/>
</dbReference>
<sequence>MKKFVVHLFNKQPSLMTDQLINDHVNHLKKLKKKGVLPFCGPCADGTALMIIEAASVEEANHYVEEDPFSKQDYYKDRKIVEITEATVENNFLME</sequence>
<evidence type="ECO:0000313" key="4">
    <source>
        <dbReference type="Proteomes" id="UP000831787"/>
    </source>
</evidence>